<keyword evidence="7" id="KW-1185">Reference proteome</keyword>
<dbReference type="EC" id="6.3.3.2" evidence="5"/>
<comment type="catalytic activity">
    <reaction evidence="5">
        <text>(6S)-5-formyl-5,6,7,8-tetrahydrofolate + ATP = (6R)-5,10-methenyltetrahydrofolate + ADP + phosphate</text>
        <dbReference type="Rhea" id="RHEA:10488"/>
        <dbReference type="ChEBI" id="CHEBI:30616"/>
        <dbReference type="ChEBI" id="CHEBI:43474"/>
        <dbReference type="ChEBI" id="CHEBI:57455"/>
        <dbReference type="ChEBI" id="CHEBI:57457"/>
        <dbReference type="ChEBI" id="CHEBI:456216"/>
        <dbReference type="EC" id="6.3.3.2"/>
    </reaction>
</comment>
<dbReference type="GO" id="GO:0005524">
    <property type="term" value="F:ATP binding"/>
    <property type="evidence" value="ECO:0007669"/>
    <property type="project" value="UniProtKB-KW"/>
</dbReference>
<evidence type="ECO:0000313" key="7">
    <source>
        <dbReference type="Proteomes" id="UP000239867"/>
    </source>
</evidence>
<evidence type="ECO:0000256" key="1">
    <source>
        <dbReference type="ARBA" id="ARBA00010638"/>
    </source>
</evidence>
<dbReference type="PANTHER" id="PTHR23407:SF1">
    <property type="entry name" value="5-FORMYLTETRAHYDROFOLATE CYCLO-LIGASE"/>
    <property type="match status" value="1"/>
</dbReference>
<sequence>MLVECVKGQERDKMRVWARGQRDGLDRLDRARASARIGAQACALPEVRAAKSVLLYCAFRSEVATVALAERLLALGKTVCVPLTVPEKKSMLPLVLHDYEALQPGYQGIPEPRWREAALFPALSLDIVILPGLLFDRRGNRLGYGGGYYDRFLSGNAPQALRLGLAFSCQLVDLIPAEPHDMRLDILITEQETIRWPQESGGPATNST</sequence>
<keyword evidence="3 4" id="KW-0067">ATP-binding</keyword>
<dbReference type="Gene3D" id="3.40.50.10420">
    <property type="entry name" value="NagB/RpiA/CoA transferase-like"/>
    <property type="match status" value="1"/>
</dbReference>
<comment type="similarity">
    <text evidence="1 5">Belongs to the 5-formyltetrahydrofolate cyclo-ligase family.</text>
</comment>
<keyword evidence="5" id="KW-0479">Metal-binding</keyword>
<dbReference type="InterPro" id="IPR002698">
    <property type="entry name" value="FTHF_cligase"/>
</dbReference>
<comment type="cofactor">
    <cofactor evidence="5">
        <name>Mg(2+)</name>
        <dbReference type="ChEBI" id="CHEBI:18420"/>
    </cofactor>
</comment>
<evidence type="ECO:0000256" key="3">
    <source>
        <dbReference type="ARBA" id="ARBA00022840"/>
    </source>
</evidence>
<protein>
    <recommendedName>
        <fullName evidence="5">5-formyltetrahydrofolate cyclo-ligase</fullName>
        <ecNumber evidence="5">6.3.3.2</ecNumber>
    </recommendedName>
</protein>
<dbReference type="InterPro" id="IPR037171">
    <property type="entry name" value="NagB/RpiA_transferase-like"/>
</dbReference>
<dbReference type="EMBL" id="CP021255">
    <property type="protein sequence ID" value="AVD70587.1"/>
    <property type="molecule type" value="Genomic_DNA"/>
</dbReference>
<keyword evidence="2 4" id="KW-0547">Nucleotide-binding</keyword>
<keyword evidence="5" id="KW-0460">Magnesium</keyword>
<dbReference type="PANTHER" id="PTHR23407">
    <property type="entry name" value="ATPASE INHIBITOR/5-FORMYLTETRAHYDROFOLATE CYCLO-LIGASE"/>
    <property type="match status" value="1"/>
</dbReference>
<dbReference type="PIRSF" id="PIRSF006806">
    <property type="entry name" value="FTHF_cligase"/>
    <property type="match status" value="1"/>
</dbReference>
<dbReference type="Proteomes" id="UP000239867">
    <property type="component" value="Chromosome"/>
</dbReference>
<dbReference type="AlphaFoldDB" id="A0A2L1GLU8"/>
<dbReference type="GO" id="GO:0035999">
    <property type="term" value="P:tetrahydrofolate interconversion"/>
    <property type="evidence" value="ECO:0007669"/>
    <property type="project" value="TreeGrafter"/>
</dbReference>
<evidence type="ECO:0000256" key="4">
    <source>
        <dbReference type="PIRSR" id="PIRSR006806-1"/>
    </source>
</evidence>
<reference evidence="6 7" key="1">
    <citation type="journal article" date="2018" name="MBio">
        <title>Insights into the evolution of host association through the isolation and characterization of a novel human periodontal pathobiont, Desulfobulbus oralis.</title>
        <authorList>
            <person name="Cross K.L."/>
            <person name="Chirania P."/>
            <person name="Xiong W."/>
            <person name="Beall C.J."/>
            <person name="Elkins J.G."/>
            <person name="Giannone R.J."/>
            <person name="Griffen A.L."/>
            <person name="Guss A.M."/>
            <person name="Hettich R.L."/>
            <person name="Joshi S.S."/>
            <person name="Mokrzan E.M."/>
            <person name="Martin R.K."/>
            <person name="Zhulin I.B."/>
            <person name="Leys E.J."/>
            <person name="Podar M."/>
        </authorList>
    </citation>
    <scope>NUCLEOTIDE SEQUENCE [LARGE SCALE GENOMIC DNA]</scope>
    <source>
        <strain evidence="6 7">ORNL</strain>
    </source>
</reference>
<evidence type="ECO:0000313" key="6">
    <source>
        <dbReference type="EMBL" id="AVD70587.1"/>
    </source>
</evidence>
<feature type="binding site" evidence="4">
    <location>
        <begin position="141"/>
        <end position="149"/>
    </location>
    <ligand>
        <name>ATP</name>
        <dbReference type="ChEBI" id="CHEBI:30616"/>
    </ligand>
</feature>
<evidence type="ECO:0000256" key="2">
    <source>
        <dbReference type="ARBA" id="ARBA00022741"/>
    </source>
</evidence>
<dbReference type="GO" id="GO:0009396">
    <property type="term" value="P:folic acid-containing compound biosynthetic process"/>
    <property type="evidence" value="ECO:0007669"/>
    <property type="project" value="TreeGrafter"/>
</dbReference>
<dbReference type="InterPro" id="IPR024185">
    <property type="entry name" value="FTHF_cligase-like_sf"/>
</dbReference>
<dbReference type="Pfam" id="PF01812">
    <property type="entry name" value="5-FTHF_cyc-lig"/>
    <property type="match status" value="1"/>
</dbReference>
<name>A0A2L1GLU8_9BACT</name>
<dbReference type="KEGG" id="deo:CAY53_03055"/>
<dbReference type="GO" id="GO:0030272">
    <property type="term" value="F:5-formyltetrahydrofolate cyclo-ligase activity"/>
    <property type="evidence" value="ECO:0007669"/>
    <property type="project" value="UniProtKB-EC"/>
</dbReference>
<dbReference type="GO" id="GO:0046872">
    <property type="term" value="F:metal ion binding"/>
    <property type="evidence" value="ECO:0007669"/>
    <property type="project" value="UniProtKB-KW"/>
</dbReference>
<feature type="binding site" evidence="4">
    <location>
        <position position="62"/>
    </location>
    <ligand>
        <name>substrate</name>
    </ligand>
</feature>
<proteinExistence type="inferred from homology"/>
<gene>
    <name evidence="6" type="ORF">CAY53_03055</name>
</gene>
<dbReference type="NCBIfam" id="TIGR02727">
    <property type="entry name" value="MTHFS_bact"/>
    <property type="match status" value="1"/>
</dbReference>
<accession>A0A2L1GLU8</accession>
<keyword evidence="6" id="KW-0436">Ligase</keyword>
<organism evidence="6 7">
    <name type="scientific">Desulfobulbus oralis</name>
    <dbReference type="NCBI Taxonomy" id="1986146"/>
    <lineage>
        <taxon>Bacteria</taxon>
        <taxon>Pseudomonadati</taxon>
        <taxon>Thermodesulfobacteriota</taxon>
        <taxon>Desulfobulbia</taxon>
        <taxon>Desulfobulbales</taxon>
        <taxon>Desulfobulbaceae</taxon>
        <taxon>Desulfobulbus</taxon>
    </lineage>
</organism>
<evidence type="ECO:0000256" key="5">
    <source>
        <dbReference type="RuleBase" id="RU361279"/>
    </source>
</evidence>
<dbReference type="SUPFAM" id="SSF100950">
    <property type="entry name" value="NagB/RpiA/CoA transferase-like"/>
    <property type="match status" value="1"/>
</dbReference>